<dbReference type="Proteomes" id="UP000462363">
    <property type="component" value="Unassembled WGS sequence"/>
</dbReference>
<dbReference type="Pfam" id="PF00482">
    <property type="entry name" value="T2SSF"/>
    <property type="match status" value="2"/>
</dbReference>
<comment type="subcellular location">
    <subcellularLocation>
        <location evidence="1">Cell membrane</location>
        <topology evidence="1">Multi-pass membrane protein</topology>
    </subcellularLocation>
</comment>
<feature type="domain" description="Type II secretion system protein GspF" evidence="8">
    <location>
        <begin position="219"/>
        <end position="341"/>
    </location>
</feature>
<protein>
    <submittedName>
        <fullName evidence="9">Type II secretion system F family protein</fullName>
    </submittedName>
</protein>
<dbReference type="GO" id="GO:0005886">
    <property type="term" value="C:plasma membrane"/>
    <property type="evidence" value="ECO:0007669"/>
    <property type="project" value="UniProtKB-SubCell"/>
</dbReference>
<evidence type="ECO:0000256" key="4">
    <source>
        <dbReference type="ARBA" id="ARBA00022692"/>
    </source>
</evidence>
<dbReference type="PRINTS" id="PR00812">
    <property type="entry name" value="BCTERIALGSPF"/>
</dbReference>
<dbReference type="InterPro" id="IPR003004">
    <property type="entry name" value="GspF/PilC"/>
</dbReference>
<keyword evidence="6 7" id="KW-0472">Membrane</keyword>
<dbReference type="RefSeq" id="WP_154323301.1">
    <property type="nucleotide sequence ID" value="NZ_CP045695.1"/>
</dbReference>
<evidence type="ECO:0000256" key="7">
    <source>
        <dbReference type="SAM" id="Phobius"/>
    </source>
</evidence>
<dbReference type="Gene3D" id="1.20.81.30">
    <property type="entry name" value="Type II secretion system (T2SS), domain F"/>
    <property type="match status" value="2"/>
</dbReference>
<evidence type="ECO:0000256" key="3">
    <source>
        <dbReference type="ARBA" id="ARBA00022475"/>
    </source>
</evidence>
<dbReference type="PANTHER" id="PTHR30012">
    <property type="entry name" value="GENERAL SECRETION PATHWAY PROTEIN"/>
    <property type="match status" value="1"/>
</dbReference>
<name>A0A844FC70_CLOSV</name>
<accession>A0A844FC70</accession>
<dbReference type="InterPro" id="IPR042094">
    <property type="entry name" value="T2SS_GspF_sf"/>
</dbReference>
<proteinExistence type="inferred from homology"/>
<evidence type="ECO:0000313" key="10">
    <source>
        <dbReference type="Proteomes" id="UP000462363"/>
    </source>
</evidence>
<evidence type="ECO:0000313" key="9">
    <source>
        <dbReference type="EMBL" id="MSS40895.1"/>
    </source>
</evidence>
<feature type="transmembrane region" description="Helical" evidence="7">
    <location>
        <begin position="170"/>
        <end position="188"/>
    </location>
</feature>
<dbReference type="InterPro" id="IPR018076">
    <property type="entry name" value="T2SS_GspF_dom"/>
</dbReference>
<gene>
    <name evidence="9" type="ORF">FYJ37_11175</name>
</gene>
<keyword evidence="4 7" id="KW-0812">Transmembrane</keyword>
<comment type="similarity">
    <text evidence="2">Belongs to the GSP F family.</text>
</comment>
<keyword evidence="3" id="KW-1003">Cell membrane</keyword>
<sequence length="349" mass="38333">MPKKNITPLSNTEIASFCSQMAMILKSGISSIEGVSIMLQDARGSDEKELLTVMNDVLTHTGILHEALKKTGAFPGYLLNMVRIGEQTGRLDDVMQSLAEYYEKEASLAQTIKNAVTYPLIMIFMMILVIIVLITKVMPVFNQVFKQLGSEMTGPSGAILHIGAFLDRHSVIFIGILIIIAVLAVYAFKTTRGQNAFRSLIVRFGRTRNISEKISSYRFANGMALTLSSGLTPEECLNLAADLIEQDEFCRRLSKCKEAVSSGEDLCNTLLENGVFSEVYARMASIGSRTGILDDVMNKIAHQYEEDIDTHLSSIIATVEPTLVIILSIIVGIILLSVMLPLMNIMAAL</sequence>
<feature type="transmembrane region" description="Helical" evidence="7">
    <location>
        <begin position="323"/>
        <end position="347"/>
    </location>
</feature>
<keyword evidence="5 7" id="KW-1133">Transmembrane helix</keyword>
<comment type="caution">
    <text evidence="9">The sequence shown here is derived from an EMBL/GenBank/DDBJ whole genome shotgun (WGS) entry which is preliminary data.</text>
</comment>
<dbReference type="AlphaFoldDB" id="A0A844FC70"/>
<feature type="transmembrane region" description="Helical" evidence="7">
    <location>
        <begin position="115"/>
        <end position="135"/>
    </location>
</feature>
<dbReference type="PANTHER" id="PTHR30012:SF0">
    <property type="entry name" value="TYPE II SECRETION SYSTEM PROTEIN F-RELATED"/>
    <property type="match status" value="1"/>
</dbReference>
<evidence type="ECO:0000256" key="2">
    <source>
        <dbReference type="ARBA" id="ARBA00005745"/>
    </source>
</evidence>
<evidence type="ECO:0000259" key="8">
    <source>
        <dbReference type="Pfam" id="PF00482"/>
    </source>
</evidence>
<evidence type="ECO:0000256" key="6">
    <source>
        <dbReference type="ARBA" id="ARBA00023136"/>
    </source>
</evidence>
<organism evidence="9 10">
    <name type="scientific">Clostridium scindens (strain JCM 10418 / VPI 12708)</name>
    <dbReference type="NCBI Taxonomy" id="29347"/>
    <lineage>
        <taxon>Bacteria</taxon>
        <taxon>Bacillati</taxon>
        <taxon>Bacillota</taxon>
        <taxon>Clostridia</taxon>
        <taxon>Lachnospirales</taxon>
        <taxon>Lachnospiraceae</taxon>
    </lineage>
</organism>
<dbReference type="EMBL" id="VUMB01000021">
    <property type="protein sequence ID" value="MSS40895.1"/>
    <property type="molecule type" value="Genomic_DNA"/>
</dbReference>
<reference evidence="9 10" key="1">
    <citation type="submission" date="2019-08" db="EMBL/GenBank/DDBJ databases">
        <title>In-depth cultivation of the pig gut microbiome towards novel bacterial diversity and tailored functional studies.</title>
        <authorList>
            <person name="Wylensek D."/>
            <person name="Hitch T.C.A."/>
            <person name="Clavel T."/>
        </authorList>
    </citation>
    <scope>NUCLEOTIDE SEQUENCE [LARGE SCALE GENOMIC DNA]</scope>
    <source>
        <strain evidence="9 10">BL-389-WT-3D</strain>
    </source>
</reference>
<evidence type="ECO:0000256" key="1">
    <source>
        <dbReference type="ARBA" id="ARBA00004651"/>
    </source>
</evidence>
<feature type="domain" description="Type II secretion system protein GspF" evidence="8">
    <location>
        <begin position="17"/>
        <end position="139"/>
    </location>
</feature>
<evidence type="ECO:0000256" key="5">
    <source>
        <dbReference type="ARBA" id="ARBA00022989"/>
    </source>
</evidence>